<proteinExistence type="predicted"/>
<reference evidence="2" key="1">
    <citation type="submission" date="2018-05" db="EMBL/GenBank/DDBJ databases">
        <authorList>
            <person name="Lanie J.A."/>
            <person name="Ng W.-L."/>
            <person name="Kazmierczak K.M."/>
            <person name="Andrzejewski T.M."/>
            <person name="Davidsen T.M."/>
            <person name="Wayne K.J."/>
            <person name="Tettelin H."/>
            <person name="Glass J.I."/>
            <person name="Rusch D."/>
            <person name="Podicherti R."/>
            <person name="Tsui H.-C.T."/>
            <person name="Winkler M.E."/>
        </authorList>
    </citation>
    <scope>NUCLEOTIDE SEQUENCE</scope>
</reference>
<dbReference type="AlphaFoldDB" id="A0A382GQ11"/>
<dbReference type="EMBL" id="UINC01056638">
    <property type="protein sequence ID" value="SVB76895.1"/>
    <property type="molecule type" value="Genomic_DNA"/>
</dbReference>
<evidence type="ECO:0000256" key="1">
    <source>
        <dbReference type="SAM" id="MobiDB-lite"/>
    </source>
</evidence>
<protein>
    <submittedName>
        <fullName evidence="2">Uncharacterized protein</fullName>
    </submittedName>
</protein>
<accession>A0A382GQ11</accession>
<feature type="region of interest" description="Disordered" evidence="1">
    <location>
        <begin position="50"/>
        <end position="70"/>
    </location>
</feature>
<feature type="compositionally biased region" description="Basic and acidic residues" evidence="1">
    <location>
        <begin position="55"/>
        <end position="70"/>
    </location>
</feature>
<evidence type="ECO:0000313" key="2">
    <source>
        <dbReference type="EMBL" id="SVB76895.1"/>
    </source>
</evidence>
<gene>
    <name evidence="2" type="ORF">METZ01_LOCUS229749</name>
</gene>
<feature type="non-terminal residue" evidence="2">
    <location>
        <position position="70"/>
    </location>
</feature>
<organism evidence="2">
    <name type="scientific">marine metagenome</name>
    <dbReference type="NCBI Taxonomy" id="408172"/>
    <lineage>
        <taxon>unclassified sequences</taxon>
        <taxon>metagenomes</taxon>
        <taxon>ecological metagenomes</taxon>
    </lineage>
</organism>
<sequence length="70" mass="7537">MKITTDKKDMNMKTFFKKLKGRTGQSMAEFAVTTAMMATLATTAAPKFSGVGEGAKGKKTEAEIDKIMKG</sequence>
<name>A0A382GQ11_9ZZZZ</name>